<dbReference type="AlphaFoldDB" id="A0A6C0DH19"/>
<evidence type="ECO:0000256" key="1">
    <source>
        <dbReference type="SAM" id="MobiDB-lite"/>
    </source>
</evidence>
<reference evidence="2" key="1">
    <citation type="journal article" date="2020" name="Nature">
        <title>Giant virus diversity and host interactions through global metagenomics.</title>
        <authorList>
            <person name="Schulz F."/>
            <person name="Roux S."/>
            <person name="Paez-Espino D."/>
            <person name="Jungbluth S."/>
            <person name="Walsh D.A."/>
            <person name="Denef V.J."/>
            <person name="McMahon K.D."/>
            <person name="Konstantinidis K.T."/>
            <person name="Eloe-Fadrosh E.A."/>
            <person name="Kyrpides N.C."/>
            <person name="Woyke T."/>
        </authorList>
    </citation>
    <scope>NUCLEOTIDE SEQUENCE</scope>
    <source>
        <strain evidence="2">GVMAG-M-3300023174-144</strain>
    </source>
</reference>
<accession>A0A6C0DH19</accession>
<feature type="region of interest" description="Disordered" evidence="1">
    <location>
        <begin position="116"/>
        <end position="166"/>
    </location>
</feature>
<sequence>MVKYTKRRKIRGGNVKCANESSEIAEFDEGYVCRGNYPYSVYTNSEGKDFIQCPDNQERIIKCKNNKGDIRYPQLSGKCLDGYNEIYSCAYKSGVERSTAKITHNTPIQKLSEKFEELTGRQSPLNSPDSSPRSSFASVSSQGGKRRRTRKNKRRGRKTRKHSRRK</sequence>
<proteinExistence type="predicted"/>
<evidence type="ECO:0000313" key="2">
    <source>
        <dbReference type="EMBL" id="QHT15249.1"/>
    </source>
</evidence>
<organism evidence="2">
    <name type="scientific">viral metagenome</name>
    <dbReference type="NCBI Taxonomy" id="1070528"/>
    <lineage>
        <taxon>unclassified sequences</taxon>
        <taxon>metagenomes</taxon>
        <taxon>organismal metagenomes</taxon>
    </lineage>
</organism>
<name>A0A6C0DH19_9ZZZZ</name>
<protein>
    <submittedName>
        <fullName evidence="2">Uncharacterized protein</fullName>
    </submittedName>
</protein>
<feature type="compositionally biased region" description="Basic residues" evidence="1">
    <location>
        <begin position="144"/>
        <end position="166"/>
    </location>
</feature>
<dbReference type="EMBL" id="MN739603">
    <property type="protein sequence ID" value="QHT15249.1"/>
    <property type="molecule type" value="Genomic_DNA"/>
</dbReference>
<feature type="compositionally biased region" description="Low complexity" evidence="1">
    <location>
        <begin position="123"/>
        <end position="143"/>
    </location>
</feature>